<reference evidence="2 3" key="1">
    <citation type="journal article" date="2018" name="Mol. Ecol.">
        <title>The obligate alkalophilic soda-lake fungus Sodiomyces alkalinus has shifted to a protein diet.</title>
        <authorList>
            <person name="Grum-Grzhimaylo A.A."/>
            <person name="Falkoski D.L."/>
            <person name="van den Heuvel J."/>
            <person name="Valero-Jimenez C.A."/>
            <person name="Min B."/>
            <person name="Choi I.G."/>
            <person name="Lipzen A."/>
            <person name="Daum C.G."/>
            <person name="Aanen D.K."/>
            <person name="Tsang A."/>
            <person name="Henrissat B."/>
            <person name="Bilanenko E.N."/>
            <person name="de Vries R.P."/>
            <person name="van Kan J.A.L."/>
            <person name="Grigoriev I.V."/>
            <person name="Debets A.J.M."/>
        </authorList>
    </citation>
    <scope>NUCLEOTIDE SEQUENCE [LARGE SCALE GENOMIC DNA]</scope>
    <source>
        <strain evidence="2 3">F11</strain>
    </source>
</reference>
<dbReference type="PANTHER" id="PTHR40466">
    <property type="entry name" value="EXPRESSED PROTEIN"/>
    <property type="match status" value="1"/>
</dbReference>
<keyword evidence="1" id="KW-1133">Transmembrane helix</keyword>
<accession>A0A3N2Q2T7</accession>
<feature type="transmembrane region" description="Helical" evidence="1">
    <location>
        <begin position="36"/>
        <end position="55"/>
    </location>
</feature>
<keyword evidence="1" id="KW-0472">Membrane</keyword>
<protein>
    <submittedName>
        <fullName evidence="2">Uncharacterized protein</fullName>
    </submittedName>
</protein>
<name>A0A3N2Q2T7_SODAK</name>
<evidence type="ECO:0000313" key="3">
    <source>
        <dbReference type="Proteomes" id="UP000272025"/>
    </source>
</evidence>
<dbReference type="RefSeq" id="XP_028468741.1">
    <property type="nucleotide sequence ID" value="XM_028606519.1"/>
</dbReference>
<dbReference type="EMBL" id="ML119052">
    <property type="protein sequence ID" value="ROT40935.1"/>
    <property type="molecule type" value="Genomic_DNA"/>
</dbReference>
<evidence type="ECO:0000256" key="1">
    <source>
        <dbReference type="SAM" id="Phobius"/>
    </source>
</evidence>
<gene>
    <name evidence="2" type="ORF">SODALDRAFT_108239</name>
</gene>
<sequence>MASFIARRSFSTTLRRLTEDQSKKALRQEERRNPEIYIMGGVVACAVAGAAFYFGSSPTKSTSESQIAKAGAPWETNGSGAYRYYPGGDRKNEPKDAPSAVNVVVVPEVTVSKELHERFNKWGKEGYP</sequence>
<keyword evidence="1" id="KW-0812">Transmembrane</keyword>
<organism evidence="2 3">
    <name type="scientific">Sodiomyces alkalinus (strain CBS 110278 / VKM F-3762 / F11)</name>
    <name type="common">Alkaliphilic filamentous fungus</name>
    <dbReference type="NCBI Taxonomy" id="1314773"/>
    <lineage>
        <taxon>Eukaryota</taxon>
        <taxon>Fungi</taxon>
        <taxon>Dikarya</taxon>
        <taxon>Ascomycota</taxon>
        <taxon>Pezizomycotina</taxon>
        <taxon>Sordariomycetes</taxon>
        <taxon>Hypocreomycetidae</taxon>
        <taxon>Glomerellales</taxon>
        <taxon>Plectosphaerellaceae</taxon>
        <taxon>Sodiomyces</taxon>
    </lineage>
</organism>
<proteinExistence type="predicted"/>
<dbReference type="GeneID" id="39574997"/>
<dbReference type="AlphaFoldDB" id="A0A3N2Q2T7"/>
<dbReference type="PANTHER" id="PTHR40466:SF1">
    <property type="entry name" value="FUNGAL PROTEIN"/>
    <property type="match status" value="1"/>
</dbReference>
<dbReference type="Proteomes" id="UP000272025">
    <property type="component" value="Unassembled WGS sequence"/>
</dbReference>
<dbReference type="OrthoDB" id="3141857at2759"/>
<evidence type="ECO:0000313" key="2">
    <source>
        <dbReference type="EMBL" id="ROT40935.1"/>
    </source>
</evidence>
<dbReference type="InterPro" id="IPR039965">
    <property type="entry name" value="C3H7.08c"/>
</dbReference>
<keyword evidence="3" id="KW-1185">Reference proteome</keyword>